<evidence type="ECO:0000313" key="2">
    <source>
        <dbReference type="EMBL" id="QPC47911.1"/>
    </source>
</evidence>
<protein>
    <submittedName>
        <fullName evidence="2">YybS family protein</fullName>
    </submittedName>
</protein>
<dbReference type="Proteomes" id="UP000593626">
    <property type="component" value="Chromosome"/>
</dbReference>
<dbReference type="PRINTS" id="PR00176">
    <property type="entry name" value="NANEUSMPORT"/>
</dbReference>
<evidence type="ECO:0000256" key="1">
    <source>
        <dbReference type="SAM" id="Phobius"/>
    </source>
</evidence>
<keyword evidence="1" id="KW-0472">Membrane</keyword>
<keyword evidence="1" id="KW-1133">Transmembrane helix</keyword>
<feature type="transmembrane region" description="Helical" evidence="1">
    <location>
        <begin position="278"/>
        <end position="299"/>
    </location>
</feature>
<gene>
    <name evidence="2" type="ORF">G8O30_13555</name>
</gene>
<dbReference type="KEGG" id="mcui:G8O30_13555"/>
<feature type="transmembrane region" description="Helical" evidence="1">
    <location>
        <begin position="248"/>
        <end position="266"/>
    </location>
</feature>
<organism evidence="2 3">
    <name type="scientific">Mangrovibacillus cuniculi</name>
    <dbReference type="NCBI Taxonomy" id="2593652"/>
    <lineage>
        <taxon>Bacteria</taxon>
        <taxon>Bacillati</taxon>
        <taxon>Bacillota</taxon>
        <taxon>Bacilli</taxon>
        <taxon>Bacillales</taxon>
        <taxon>Bacillaceae</taxon>
        <taxon>Mangrovibacillus</taxon>
    </lineage>
</organism>
<dbReference type="PANTHER" id="PTHR41324">
    <property type="entry name" value="MEMBRANE PROTEIN-RELATED"/>
    <property type="match status" value="1"/>
</dbReference>
<feature type="transmembrane region" description="Helical" evidence="1">
    <location>
        <begin position="175"/>
        <end position="195"/>
    </location>
</feature>
<dbReference type="PANTHER" id="PTHR41324:SF1">
    <property type="entry name" value="DUF2232 DOMAIN-CONTAINING PROTEIN"/>
    <property type="match status" value="1"/>
</dbReference>
<proteinExistence type="predicted"/>
<feature type="transmembrane region" description="Helical" evidence="1">
    <location>
        <begin position="12"/>
        <end position="42"/>
    </location>
</feature>
<sequence>MENNQLWRTGLLLGALYIAGITFTAFVPYLALVTMFLLPVPVMFFVYKHERKPILVYILLTSLLSIVIGSIGVIPIVAITMIAGYIIGTSLKQKWPYLTTFMAVSMSFLVSFVLSYALISVVANINVFQELITAVEQSVEDSMATFENLDEETRQGLEEQVEQIPQVIQTLIPSALALTSAVAGFLMILIAFVFGKRKGLPVPKAPSLASISLPRSIIWYYLIVLLLLLFGPVESGTYLDTALANLQFMLRVLLFVQGITFLFFLAQWKKWPKALPILISFFTVIFFPLVQIVVFFGIMDLGLQLRQRLTAQKK</sequence>
<dbReference type="GO" id="GO:0016020">
    <property type="term" value="C:membrane"/>
    <property type="evidence" value="ECO:0007669"/>
    <property type="project" value="InterPro"/>
</dbReference>
<dbReference type="InterPro" id="IPR018710">
    <property type="entry name" value="DUF2232"/>
</dbReference>
<dbReference type="EMBL" id="CP049742">
    <property type="protein sequence ID" value="QPC47911.1"/>
    <property type="molecule type" value="Genomic_DNA"/>
</dbReference>
<dbReference type="RefSeq" id="WP_239672592.1">
    <property type="nucleotide sequence ID" value="NZ_CP049742.1"/>
</dbReference>
<keyword evidence="1" id="KW-0812">Transmembrane</keyword>
<keyword evidence="3" id="KW-1185">Reference proteome</keyword>
<accession>A0A7S8CDC3</accession>
<name>A0A7S8CDC3_9BACI</name>
<evidence type="ECO:0000313" key="3">
    <source>
        <dbReference type="Proteomes" id="UP000593626"/>
    </source>
</evidence>
<dbReference type="Pfam" id="PF09991">
    <property type="entry name" value="DUF2232"/>
    <property type="match status" value="1"/>
</dbReference>
<reference evidence="2 3" key="1">
    <citation type="submission" date="2019-07" db="EMBL/GenBank/DDBJ databases">
        <title>Genome sequence of 2 isolates from Red Sea Mangroves.</title>
        <authorList>
            <person name="Sefrji F."/>
            <person name="Michoud G."/>
            <person name="Merlino G."/>
            <person name="Daffonchio D."/>
        </authorList>
    </citation>
    <scope>NUCLEOTIDE SEQUENCE [LARGE SCALE GENOMIC DNA]</scope>
    <source>
        <strain evidence="2 3">R1DC41</strain>
    </source>
</reference>
<feature type="transmembrane region" description="Helical" evidence="1">
    <location>
        <begin position="54"/>
        <end position="87"/>
    </location>
</feature>
<dbReference type="InterPro" id="IPR000175">
    <property type="entry name" value="Na/ntran_symport"/>
</dbReference>
<dbReference type="AlphaFoldDB" id="A0A7S8CDC3"/>
<feature type="transmembrane region" description="Helical" evidence="1">
    <location>
        <begin position="216"/>
        <end position="233"/>
    </location>
</feature>
<feature type="transmembrane region" description="Helical" evidence="1">
    <location>
        <begin position="99"/>
        <end position="119"/>
    </location>
</feature>